<evidence type="ECO:0000256" key="1">
    <source>
        <dbReference type="ARBA" id="ARBA00008520"/>
    </source>
</evidence>
<comment type="similarity">
    <text evidence="1">Belongs to the bacterial solute-binding protein 1 family.</text>
</comment>
<gene>
    <name evidence="5" type="ORF">G9U51_08625</name>
</gene>
<keyword evidence="2" id="KW-0406">Ion transport</keyword>
<accession>A0A967B026</accession>
<dbReference type="Gene3D" id="3.40.190.10">
    <property type="entry name" value="Periplasmic binding protein-like II"/>
    <property type="match status" value="2"/>
</dbReference>
<dbReference type="SUPFAM" id="SSF53850">
    <property type="entry name" value="Periplasmic binding protein-like II"/>
    <property type="match status" value="1"/>
</dbReference>
<dbReference type="PANTHER" id="PTHR30006">
    <property type="entry name" value="THIAMINE-BINDING PERIPLASMIC PROTEIN-RELATED"/>
    <property type="match status" value="1"/>
</dbReference>
<keyword evidence="4" id="KW-0479">Metal-binding</keyword>
<keyword evidence="2" id="KW-0410">Iron transport</keyword>
<dbReference type="GO" id="GO:0046872">
    <property type="term" value="F:metal ion binding"/>
    <property type="evidence" value="ECO:0007669"/>
    <property type="project" value="UniProtKB-KW"/>
</dbReference>
<feature type="binding site" evidence="4">
    <location>
        <position position="61"/>
    </location>
    <ligand>
        <name>Fe cation</name>
        <dbReference type="ChEBI" id="CHEBI:24875"/>
    </ligand>
</feature>
<keyword evidence="4" id="KW-0408">Iron</keyword>
<dbReference type="PIRSF" id="PIRSF002825">
    <property type="entry name" value="CfbpA"/>
    <property type="match status" value="1"/>
</dbReference>
<reference evidence="5" key="1">
    <citation type="submission" date="2020-03" db="EMBL/GenBank/DDBJ databases">
        <title>Draft sequencing of Calidifontibacter sp. DB0510.</title>
        <authorList>
            <person name="Kim D.-U."/>
        </authorList>
    </citation>
    <scope>NUCLEOTIDE SEQUENCE</scope>
    <source>
        <strain evidence="5">DB0510</strain>
    </source>
</reference>
<name>A0A967B026_9MICO</name>
<dbReference type="InterPro" id="IPR026045">
    <property type="entry name" value="Ferric-bd"/>
</dbReference>
<dbReference type="GO" id="GO:0030288">
    <property type="term" value="C:outer membrane-bounded periplasmic space"/>
    <property type="evidence" value="ECO:0007669"/>
    <property type="project" value="TreeGrafter"/>
</dbReference>
<comment type="caution">
    <text evidence="5">The sequence shown here is derived from an EMBL/GenBank/DDBJ whole genome shotgun (WGS) entry which is preliminary data.</text>
</comment>
<dbReference type="Proteomes" id="UP000744769">
    <property type="component" value="Unassembled WGS sequence"/>
</dbReference>
<organism evidence="5 6">
    <name type="scientific">Metallococcus carri</name>
    <dbReference type="NCBI Taxonomy" id="1656884"/>
    <lineage>
        <taxon>Bacteria</taxon>
        <taxon>Bacillati</taxon>
        <taxon>Actinomycetota</taxon>
        <taxon>Actinomycetes</taxon>
        <taxon>Micrococcales</taxon>
        <taxon>Dermacoccaceae</taxon>
        <taxon>Metallococcus</taxon>
    </lineage>
</organism>
<dbReference type="Pfam" id="PF13343">
    <property type="entry name" value="SBP_bac_6"/>
    <property type="match status" value="1"/>
</dbReference>
<dbReference type="PANTHER" id="PTHR30006:SF15">
    <property type="entry name" value="IRON-UTILIZATION PERIPLASMIC PROTEIN"/>
    <property type="match status" value="1"/>
</dbReference>
<evidence type="ECO:0000313" key="6">
    <source>
        <dbReference type="Proteomes" id="UP000744769"/>
    </source>
</evidence>
<keyword evidence="6" id="KW-1185">Reference proteome</keyword>
<sequence length="313" mass="33583">MAGQTITLYNGQHEQTTDALVKAFEQQTGVRVKVRNDDEDVLAQQIEQEGSHSPADVFFTENTPPLARLEEKGLLSPVQRTTLSQVPSQYDAASGDWVGVSARVSVLVYNTTDLTPAQLPKSVLDLADPKWKGKLDIAPSETDFAPIVTSIAQDKGDAAAVSWLKALKANAGSHQDPDNETLVANVNKGVTELGVINHYYWYRLRDEVGQKGLHSALAYFAGGDDGYLLDVSGAGVLKSSTHQAAAQAFVAFLVSQAGEQVLTKSDSWEYPVGSGVTNPTLPPLDSLHPRQFDLSQIGDGTKAVTLLQQAGLL</sequence>
<keyword evidence="2" id="KW-0813">Transport</keyword>
<feature type="binding site" evidence="4">
    <location>
        <position position="13"/>
    </location>
    <ligand>
        <name>Fe cation</name>
        <dbReference type="ChEBI" id="CHEBI:24875"/>
    </ligand>
</feature>
<dbReference type="AlphaFoldDB" id="A0A967B026"/>
<keyword evidence="3" id="KW-0732">Signal</keyword>
<dbReference type="GO" id="GO:0006826">
    <property type="term" value="P:iron ion transport"/>
    <property type="evidence" value="ECO:0007669"/>
    <property type="project" value="UniProtKB-KW"/>
</dbReference>
<evidence type="ECO:0000256" key="3">
    <source>
        <dbReference type="ARBA" id="ARBA00022729"/>
    </source>
</evidence>
<dbReference type="EMBL" id="JAAOIV010000005">
    <property type="protein sequence ID" value="NHN55838.1"/>
    <property type="molecule type" value="Genomic_DNA"/>
</dbReference>
<protein>
    <submittedName>
        <fullName evidence="5">Extracellular solute-binding protein</fullName>
    </submittedName>
</protein>
<evidence type="ECO:0000256" key="2">
    <source>
        <dbReference type="ARBA" id="ARBA00022496"/>
    </source>
</evidence>
<feature type="binding site" evidence="4">
    <location>
        <position position="200"/>
    </location>
    <ligand>
        <name>Fe cation</name>
        <dbReference type="ChEBI" id="CHEBI:24875"/>
    </ligand>
</feature>
<evidence type="ECO:0000313" key="5">
    <source>
        <dbReference type="EMBL" id="NHN55838.1"/>
    </source>
</evidence>
<proteinExistence type="inferred from homology"/>
<feature type="binding site" evidence="4">
    <location>
        <position position="199"/>
    </location>
    <ligand>
        <name>Fe cation</name>
        <dbReference type="ChEBI" id="CHEBI:24875"/>
    </ligand>
</feature>
<evidence type="ECO:0000256" key="4">
    <source>
        <dbReference type="PIRSR" id="PIRSR002825-1"/>
    </source>
</evidence>
<dbReference type="RefSeq" id="WP_166196014.1">
    <property type="nucleotide sequence ID" value="NZ_JAAOIV010000005.1"/>
</dbReference>